<protein>
    <submittedName>
        <fullName evidence="2">Uncharacterized protein</fullName>
    </submittedName>
</protein>
<evidence type="ECO:0000313" key="2">
    <source>
        <dbReference type="EMBL" id="KAJ7047599.1"/>
    </source>
</evidence>
<dbReference type="AlphaFoldDB" id="A0AAD6TJ61"/>
<dbReference type="EMBL" id="JARJCM010000001">
    <property type="protein sequence ID" value="KAJ7047599.1"/>
    <property type="molecule type" value="Genomic_DNA"/>
</dbReference>
<gene>
    <name evidence="2" type="ORF">C8F04DRAFT_14411</name>
</gene>
<keyword evidence="3" id="KW-1185">Reference proteome</keyword>
<organism evidence="2 3">
    <name type="scientific">Mycena alexandri</name>
    <dbReference type="NCBI Taxonomy" id="1745969"/>
    <lineage>
        <taxon>Eukaryota</taxon>
        <taxon>Fungi</taxon>
        <taxon>Dikarya</taxon>
        <taxon>Basidiomycota</taxon>
        <taxon>Agaricomycotina</taxon>
        <taxon>Agaricomycetes</taxon>
        <taxon>Agaricomycetidae</taxon>
        <taxon>Agaricales</taxon>
        <taxon>Marasmiineae</taxon>
        <taxon>Mycenaceae</taxon>
        <taxon>Mycena</taxon>
    </lineage>
</organism>
<name>A0AAD6TJ61_9AGAR</name>
<feature type="region of interest" description="Disordered" evidence="1">
    <location>
        <begin position="179"/>
        <end position="200"/>
    </location>
</feature>
<reference evidence="2" key="1">
    <citation type="submission" date="2023-03" db="EMBL/GenBank/DDBJ databases">
        <title>Massive genome expansion in bonnet fungi (Mycena s.s.) driven by repeated elements and novel gene families across ecological guilds.</title>
        <authorList>
            <consortium name="Lawrence Berkeley National Laboratory"/>
            <person name="Harder C.B."/>
            <person name="Miyauchi S."/>
            <person name="Viragh M."/>
            <person name="Kuo A."/>
            <person name="Thoen E."/>
            <person name="Andreopoulos B."/>
            <person name="Lu D."/>
            <person name="Skrede I."/>
            <person name="Drula E."/>
            <person name="Henrissat B."/>
            <person name="Morin E."/>
            <person name="Kohler A."/>
            <person name="Barry K."/>
            <person name="LaButti K."/>
            <person name="Morin E."/>
            <person name="Salamov A."/>
            <person name="Lipzen A."/>
            <person name="Mereny Z."/>
            <person name="Hegedus B."/>
            <person name="Baldrian P."/>
            <person name="Stursova M."/>
            <person name="Weitz H."/>
            <person name="Taylor A."/>
            <person name="Grigoriev I.V."/>
            <person name="Nagy L.G."/>
            <person name="Martin F."/>
            <person name="Kauserud H."/>
        </authorList>
    </citation>
    <scope>NUCLEOTIDE SEQUENCE</scope>
    <source>
        <strain evidence="2">CBHHK200</strain>
    </source>
</reference>
<proteinExistence type="predicted"/>
<evidence type="ECO:0000313" key="3">
    <source>
        <dbReference type="Proteomes" id="UP001218188"/>
    </source>
</evidence>
<sequence>MAADTNSSFSPTPIFPSRFPSFLHRTFISILPALVSPPLIRPLTALLPSSNNSLFSPTPSSSPASFSVPHLFLPPFSRFRRRPLSLLPNPTSHPPIPHFLSPVESLSLYPLLPRPFLTPFLIVRPLIPSTSVLPFLTSAFLCPTLRLPHPPPTPASTPAPFFHRPRLQLIRRPPFPITRSSASYTHPPSSPPARSRYLSSPSQPVSHPFLHRSIIDSVLTSLTSFVDIPPAFFDISRLPFLLLFRLACSSSLFPPQHLVSFSLHSRLTSSPTGSFPFLSSFSHHQS</sequence>
<accession>A0AAD6TJ61</accession>
<dbReference type="Proteomes" id="UP001218188">
    <property type="component" value="Unassembled WGS sequence"/>
</dbReference>
<evidence type="ECO:0000256" key="1">
    <source>
        <dbReference type="SAM" id="MobiDB-lite"/>
    </source>
</evidence>
<comment type="caution">
    <text evidence="2">The sequence shown here is derived from an EMBL/GenBank/DDBJ whole genome shotgun (WGS) entry which is preliminary data.</text>
</comment>